<comment type="caution">
    <text evidence="1">The sequence shown here is derived from an EMBL/GenBank/DDBJ whole genome shotgun (WGS) entry which is preliminary data.</text>
</comment>
<dbReference type="InterPro" id="IPR029058">
    <property type="entry name" value="AB_hydrolase_fold"/>
</dbReference>
<proteinExistence type="predicted"/>
<dbReference type="PATRIC" id="fig|1423734.3.peg.1038"/>
<sequence>MKAKPDSIIQTTAMRGFKGKIKALFYIAAALTYSLLPKKLVQGLDLSKVTPHTLPNHAQQIPTIFVHGFRGGLTTTEKMVESAIEFTHQADFLRVIVDWRGRIRYQGTWTDNDNPIVQIIFEENIASMRMHSRWLELVLPTLKKRFGFVKFNAVGHSVGATALLNCLLENHDDPKFPTLNKVILVAGPFNGVIALGDIPNLNPLTVSGRPLLMNPHYLYWFFHKKDFPKNAKVLNIYGNTDTGFNSDKYITVNSAKSVNYLLRDTAAVYHEIEVHGLDGEHSVMHDNPKVLFIINNFLFNDAVVTEAVSETPLLNETSVN</sequence>
<dbReference type="GO" id="GO:0016787">
    <property type="term" value="F:hydrolase activity"/>
    <property type="evidence" value="ECO:0007669"/>
    <property type="project" value="UniProtKB-KW"/>
</dbReference>
<dbReference type="Pfam" id="PF06028">
    <property type="entry name" value="DUF915"/>
    <property type="match status" value="1"/>
</dbReference>
<dbReference type="Proteomes" id="UP000051236">
    <property type="component" value="Unassembled WGS sequence"/>
</dbReference>
<evidence type="ECO:0000313" key="1">
    <source>
        <dbReference type="EMBL" id="KRM31022.1"/>
    </source>
</evidence>
<keyword evidence="2" id="KW-1185">Reference proteome</keyword>
<reference evidence="1 2" key="1">
    <citation type="journal article" date="2015" name="Genome Announc.">
        <title>Expanding the biotechnology potential of lactobacilli through comparative genomics of 213 strains and associated genera.</title>
        <authorList>
            <person name="Sun Z."/>
            <person name="Harris H.M."/>
            <person name="McCann A."/>
            <person name="Guo C."/>
            <person name="Argimon S."/>
            <person name="Zhang W."/>
            <person name="Yang X."/>
            <person name="Jeffery I.B."/>
            <person name="Cooney J.C."/>
            <person name="Kagawa T.F."/>
            <person name="Liu W."/>
            <person name="Song Y."/>
            <person name="Salvetti E."/>
            <person name="Wrobel A."/>
            <person name="Rasinkangas P."/>
            <person name="Parkhill J."/>
            <person name="Rea M.C."/>
            <person name="O'Sullivan O."/>
            <person name="Ritari J."/>
            <person name="Douillard F.P."/>
            <person name="Paul Ross R."/>
            <person name="Yang R."/>
            <person name="Briner A.E."/>
            <person name="Felis G.E."/>
            <person name="de Vos W.M."/>
            <person name="Barrangou R."/>
            <person name="Klaenhammer T.R."/>
            <person name="Caufield P.W."/>
            <person name="Cui Y."/>
            <person name="Zhang H."/>
            <person name="O'Toole P.W."/>
        </authorList>
    </citation>
    <scope>NUCLEOTIDE SEQUENCE [LARGE SCALE GENOMIC DNA]</scope>
    <source>
        <strain evidence="1 2">DSM 18527</strain>
    </source>
</reference>
<dbReference type="Gene3D" id="3.40.50.1820">
    <property type="entry name" value="alpha/beta hydrolase"/>
    <property type="match status" value="1"/>
</dbReference>
<organism evidence="1 2">
    <name type="scientific">Agrilactobacillus composti DSM 18527 = JCM 14202</name>
    <dbReference type="NCBI Taxonomy" id="1423734"/>
    <lineage>
        <taxon>Bacteria</taxon>
        <taxon>Bacillati</taxon>
        <taxon>Bacillota</taxon>
        <taxon>Bacilli</taxon>
        <taxon>Lactobacillales</taxon>
        <taxon>Lactobacillaceae</taxon>
        <taxon>Agrilactobacillus</taxon>
    </lineage>
</organism>
<accession>X0QLW5</accession>
<dbReference type="EMBL" id="AZGA01000084">
    <property type="protein sequence ID" value="KRM31022.1"/>
    <property type="molecule type" value="Genomic_DNA"/>
</dbReference>
<dbReference type="eggNOG" id="COG4814">
    <property type="taxonomic scope" value="Bacteria"/>
</dbReference>
<dbReference type="SUPFAM" id="SSF53474">
    <property type="entry name" value="alpha/beta-Hydrolases"/>
    <property type="match status" value="1"/>
</dbReference>
<protein>
    <submittedName>
        <fullName evidence="1">Alpha beta hydrolase superfamily protein</fullName>
    </submittedName>
</protein>
<gene>
    <name evidence="1" type="ORF">FC83_GL001023</name>
</gene>
<dbReference type="OrthoDB" id="503948at2"/>
<dbReference type="RefSeq" id="WP_052004580.1">
    <property type="nucleotide sequence ID" value="NZ_AZGA01000084.1"/>
</dbReference>
<dbReference type="InterPro" id="IPR010315">
    <property type="entry name" value="DUF915_hydro-like"/>
</dbReference>
<keyword evidence="1" id="KW-0378">Hydrolase</keyword>
<dbReference type="AlphaFoldDB" id="X0QLW5"/>
<evidence type="ECO:0000313" key="2">
    <source>
        <dbReference type="Proteomes" id="UP000051236"/>
    </source>
</evidence>
<dbReference type="STRING" id="1423734.FC83_GL001023"/>
<name>X0QLW5_9LACO</name>